<protein>
    <submittedName>
        <fullName evidence="1">Uncharacterized protein</fullName>
    </submittedName>
</protein>
<sequence length="78" mass="8597">MAFSAALKRREDELGSWAAGRCGIQAWRSSVRTSAFPIPTPTGIYIDRCWAVSVVAMVLGSLPQRPREPPLMISADRH</sequence>
<keyword evidence="2" id="KW-1185">Reference proteome</keyword>
<gene>
    <name evidence="1" type="ORF">LTR16_010774</name>
</gene>
<organism evidence="1 2">
    <name type="scientific">Cryomyces antarcticus</name>
    <dbReference type="NCBI Taxonomy" id="329879"/>
    <lineage>
        <taxon>Eukaryota</taxon>
        <taxon>Fungi</taxon>
        <taxon>Dikarya</taxon>
        <taxon>Ascomycota</taxon>
        <taxon>Pezizomycotina</taxon>
        <taxon>Dothideomycetes</taxon>
        <taxon>Dothideomycetes incertae sedis</taxon>
        <taxon>Cryomyces</taxon>
    </lineage>
</organism>
<comment type="caution">
    <text evidence="1">The sequence shown here is derived from an EMBL/GenBank/DDBJ whole genome shotgun (WGS) entry which is preliminary data.</text>
</comment>
<proteinExistence type="predicted"/>
<accession>A0ABR0J056</accession>
<reference evidence="1 2" key="1">
    <citation type="submission" date="2023-08" db="EMBL/GenBank/DDBJ databases">
        <title>Black Yeasts Isolated from many extreme environments.</title>
        <authorList>
            <person name="Coleine C."/>
            <person name="Stajich J.E."/>
            <person name="Selbmann L."/>
        </authorList>
    </citation>
    <scope>NUCLEOTIDE SEQUENCE [LARGE SCALE GENOMIC DNA]</scope>
    <source>
        <strain evidence="1 2">CCFEE 536</strain>
    </source>
</reference>
<dbReference type="EMBL" id="JAVRRA010027780">
    <property type="protein sequence ID" value="KAK5052906.1"/>
    <property type="molecule type" value="Genomic_DNA"/>
</dbReference>
<evidence type="ECO:0000313" key="2">
    <source>
        <dbReference type="Proteomes" id="UP001357485"/>
    </source>
</evidence>
<evidence type="ECO:0000313" key="1">
    <source>
        <dbReference type="EMBL" id="KAK5052906.1"/>
    </source>
</evidence>
<dbReference type="Proteomes" id="UP001357485">
    <property type="component" value="Unassembled WGS sequence"/>
</dbReference>
<name>A0ABR0J056_9PEZI</name>
<feature type="non-terminal residue" evidence="1">
    <location>
        <position position="78"/>
    </location>
</feature>